<name>A0A6A6F8E4_9PEZI</name>
<organism evidence="1 2">
    <name type="scientific">Cercospora zeae-maydis SCOH1-5</name>
    <dbReference type="NCBI Taxonomy" id="717836"/>
    <lineage>
        <taxon>Eukaryota</taxon>
        <taxon>Fungi</taxon>
        <taxon>Dikarya</taxon>
        <taxon>Ascomycota</taxon>
        <taxon>Pezizomycotina</taxon>
        <taxon>Dothideomycetes</taxon>
        <taxon>Dothideomycetidae</taxon>
        <taxon>Mycosphaerellales</taxon>
        <taxon>Mycosphaerellaceae</taxon>
        <taxon>Cercospora</taxon>
    </lineage>
</organism>
<gene>
    <name evidence="1" type="ORF">CERZMDRAFT_86991</name>
</gene>
<dbReference type="Proteomes" id="UP000799539">
    <property type="component" value="Unassembled WGS sequence"/>
</dbReference>
<dbReference type="EMBL" id="ML992687">
    <property type="protein sequence ID" value="KAF2209281.1"/>
    <property type="molecule type" value="Genomic_DNA"/>
</dbReference>
<accession>A0A6A6F8E4</accession>
<protein>
    <submittedName>
        <fullName evidence="1">Uncharacterized protein</fullName>
    </submittedName>
</protein>
<proteinExistence type="predicted"/>
<evidence type="ECO:0000313" key="2">
    <source>
        <dbReference type="Proteomes" id="UP000799539"/>
    </source>
</evidence>
<sequence>MINASIRDIRSFCSTGPMRPALTHTMKLQYQWSSHIQTAIPAGTCLHAPLHAEPAALAVLCTSTSYVTSTAPHPDCSPRVGRASQGYEQQSTFAAAAADDAMAALRYACRGRYARRVCTTLVVVNWDAPRLLCAVQCHPNMLSAARTGAATAGRRLRAPAPLLLFHWPYCPLDCAQSPMGRRVDVQLHIT</sequence>
<reference evidence="1" key="1">
    <citation type="journal article" date="2020" name="Stud. Mycol.">
        <title>101 Dothideomycetes genomes: a test case for predicting lifestyles and emergence of pathogens.</title>
        <authorList>
            <person name="Haridas S."/>
            <person name="Albert R."/>
            <person name="Binder M."/>
            <person name="Bloem J."/>
            <person name="Labutti K."/>
            <person name="Salamov A."/>
            <person name="Andreopoulos B."/>
            <person name="Baker S."/>
            <person name="Barry K."/>
            <person name="Bills G."/>
            <person name="Bluhm B."/>
            <person name="Cannon C."/>
            <person name="Castanera R."/>
            <person name="Culley D."/>
            <person name="Daum C."/>
            <person name="Ezra D."/>
            <person name="Gonzalez J."/>
            <person name="Henrissat B."/>
            <person name="Kuo A."/>
            <person name="Liang C."/>
            <person name="Lipzen A."/>
            <person name="Lutzoni F."/>
            <person name="Magnuson J."/>
            <person name="Mondo S."/>
            <person name="Nolan M."/>
            <person name="Ohm R."/>
            <person name="Pangilinan J."/>
            <person name="Park H.-J."/>
            <person name="Ramirez L."/>
            <person name="Alfaro M."/>
            <person name="Sun H."/>
            <person name="Tritt A."/>
            <person name="Yoshinaga Y."/>
            <person name="Zwiers L.-H."/>
            <person name="Turgeon B."/>
            <person name="Goodwin S."/>
            <person name="Spatafora J."/>
            <person name="Crous P."/>
            <person name="Grigoriev I."/>
        </authorList>
    </citation>
    <scope>NUCLEOTIDE SEQUENCE</scope>
    <source>
        <strain evidence="1">SCOH1-5</strain>
    </source>
</reference>
<evidence type="ECO:0000313" key="1">
    <source>
        <dbReference type="EMBL" id="KAF2209281.1"/>
    </source>
</evidence>
<keyword evidence="2" id="KW-1185">Reference proteome</keyword>
<dbReference type="AlphaFoldDB" id="A0A6A6F8E4"/>